<feature type="region of interest" description="Disordered" evidence="6">
    <location>
        <begin position="35"/>
        <end position="68"/>
    </location>
</feature>
<feature type="compositionally biased region" description="Polar residues" evidence="6">
    <location>
        <begin position="338"/>
        <end position="357"/>
    </location>
</feature>
<evidence type="ECO:0000313" key="8">
    <source>
        <dbReference type="EMBL" id="KAK5063046.1"/>
    </source>
</evidence>
<dbReference type="GeneID" id="89973300"/>
<keyword evidence="9" id="KW-1185">Reference proteome</keyword>
<feature type="region of interest" description="Disordered" evidence="6">
    <location>
        <begin position="1"/>
        <end position="22"/>
    </location>
</feature>
<feature type="compositionally biased region" description="Basic and acidic residues" evidence="6">
    <location>
        <begin position="358"/>
        <end position="367"/>
    </location>
</feature>
<keyword evidence="3" id="KW-0256">Endoplasmic reticulum</keyword>
<accession>A0AAV9NQK2</accession>
<keyword evidence="4" id="KW-1133">Transmembrane helix</keyword>
<name>A0AAV9NQK2_9EURO</name>
<keyword evidence="5" id="KW-0472">Membrane</keyword>
<keyword evidence="2" id="KW-0812">Transmembrane</keyword>
<feature type="region of interest" description="Disordered" evidence="6">
    <location>
        <begin position="265"/>
        <end position="419"/>
    </location>
</feature>
<comment type="subcellular location">
    <subcellularLocation>
        <location evidence="1">Endoplasmic reticulum membrane</location>
        <topology evidence="1">Multi-pass membrane protein</topology>
    </subcellularLocation>
</comment>
<evidence type="ECO:0000256" key="4">
    <source>
        <dbReference type="ARBA" id="ARBA00022989"/>
    </source>
</evidence>
<evidence type="ECO:0000256" key="6">
    <source>
        <dbReference type="SAM" id="MobiDB-lite"/>
    </source>
</evidence>
<dbReference type="AlphaFoldDB" id="A0AAV9NQK2"/>
<proteinExistence type="predicted"/>
<evidence type="ECO:0000313" key="9">
    <source>
        <dbReference type="Proteomes" id="UP001358417"/>
    </source>
</evidence>
<feature type="compositionally biased region" description="Polar residues" evidence="6">
    <location>
        <begin position="36"/>
        <end position="65"/>
    </location>
</feature>
<sequence>MSDANFVAAPVPNEGAKYSGNDEADFTSAIRHLTNEKTNPGQSSERNHPVSLTQREQPNQYNQAERSGPLKQIIANQDSLYKYISWEDPIRTLGSYIGALCILFGTHYLPLTQYVLKGGVTILGVVSVTEFASRSFGSNSLSTRLRPKEYKRVPEATLNATLKDVHDFIQYAVVKAQRIVFGQDLDRTFGACIGLAVLFWLNKVVTPFWLAVIGLTSIYITPLVRSPQGRAVAQNAGVRAQELASAATEHGKVLVEDGKTKAAELSAKTRDAASNHSGAATDNVKGLSQSGKNAVNNAAGSTSSTLSDAKQSIGSSLPSSITGQSNGDRSVGSGIADKTSQPSNGASENVRQLGSGSHTDRQYDHSENVLPSYAGRAGGEKVGSQLQSQSIYADEEDTTGAQSIMDRPRGTTLPSLNEI</sequence>
<dbReference type="RefSeq" id="XP_064711318.1">
    <property type="nucleotide sequence ID" value="XM_064848694.1"/>
</dbReference>
<dbReference type="InterPro" id="IPR003388">
    <property type="entry name" value="Reticulon"/>
</dbReference>
<feature type="domain" description="Reticulon" evidence="7">
    <location>
        <begin position="84"/>
        <end position="224"/>
    </location>
</feature>
<dbReference type="EMBL" id="JAVRRD010000002">
    <property type="protein sequence ID" value="KAK5063046.1"/>
    <property type="molecule type" value="Genomic_DNA"/>
</dbReference>
<evidence type="ECO:0000256" key="2">
    <source>
        <dbReference type="ARBA" id="ARBA00022692"/>
    </source>
</evidence>
<dbReference type="GO" id="GO:0005789">
    <property type="term" value="C:endoplasmic reticulum membrane"/>
    <property type="evidence" value="ECO:0007669"/>
    <property type="project" value="UniProtKB-SubCell"/>
</dbReference>
<evidence type="ECO:0000256" key="1">
    <source>
        <dbReference type="ARBA" id="ARBA00004477"/>
    </source>
</evidence>
<reference evidence="8 9" key="1">
    <citation type="submission" date="2023-08" db="EMBL/GenBank/DDBJ databases">
        <title>Black Yeasts Isolated from many extreme environments.</title>
        <authorList>
            <person name="Coleine C."/>
            <person name="Stajich J.E."/>
            <person name="Selbmann L."/>
        </authorList>
    </citation>
    <scope>NUCLEOTIDE SEQUENCE [LARGE SCALE GENOMIC DNA]</scope>
    <source>
        <strain evidence="8 9">CCFEE 5792</strain>
    </source>
</reference>
<comment type="caution">
    <text evidence="8">The sequence shown here is derived from an EMBL/GenBank/DDBJ whole genome shotgun (WGS) entry which is preliminary data.</text>
</comment>
<evidence type="ECO:0000259" key="7">
    <source>
        <dbReference type="Pfam" id="PF02453"/>
    </source>
</evidence>
<evidence type="ECO:0000256" key="3">
    <source>
        <dbReference type="ARBA" id="ARBA00022824"/>
    </source>
</evidence>
<organism evidence="8 9">
    <name type="scientific">Exophiala bonariae</name>
    <dbReference type="NCBI Taxonomy" id="1690606"/>
    <lineage>
        <taxon>Eukaryota</taxon>
        <taxon>Fungi</taxon>
        <taxon>Dikarya</taxon>
        <taxon>Ascomycota</taxon>
        <taxon>Pezizomycotina</taxon>
        <taxon>Eurotiomycetes</taxon>
        <taxon>Chaetothyriomycetidae</taxon>
        <taxon>Chaetothyriales</taxon>
        <taxon>Herpotrichiellaceae</taxon>
        <taxon>Exophiala</taxon>
    </lineage>
</organism>
<protein>
    <recommendedName>
        <fullName evidence="7">Reticulon domain-containing protein</fullName>
    </recommendedName>
</protein>
<evidence type="ECO:0000256" key="5">
    <source>
        <dbReference type="ARBA" id="ARBA00023136"/>
    </source>
</evidence>
<dbReference type="Proteomes" id="UP001358417">
    <property type="component" value="Unassembled WGS sequence"/>
</dbReference>
<gene>
    <name evidence="8" type="ORF">LTR84_005122</name>
</gene>
<dbReference type="Pfam" id="PF02453">
    <property type="entry name" value="Reticulon"/>
    <property type="match status" value="1"/>
</dbReference>
<feature type="compositionally biased region" description="Polar residues" evidence="6">
    <location>
        <begin position="274"/>
        <end position="328"/>
    </location>
</feature>